<dbReference type="Gene3D" id="1.10.357.10">
    <property type="entry name" value="Tetracycline Repressor, domain 2"/>
    <property type="match status" value="1"/>
</dbReference>
<name>A0ABS1VL63_9ACTN</name>
<evidence type="ECO:0000313" key="7">
    <source>
        <dbReference type="Proteomes" id="UP000598996"/>
    </source>
</evidence>
<feature type="DNA-binding region" description="H-T-H motif" evidence="4">
    <location>
        <begin position="34"/>
        <end position="53"/>
    </location>
</feature>
<dbReference type="InterPro" id="IPR050109">
    <property type="entry name" value="HTH-type_TetR-like_transc_reg"/>
</dbReference>
<evidence type="ECO:0000256" key="2">
    <source>
        <dbReference type="ARBA" id="ARBA00023125"/>
    </source>
</evidence>
<dbReference type="Proteomes" id="UP000598996">
    <property type="component" value="Unassembled WGS sequence"/>
</dbReference>
<proteinExistence type="predicted"/>
<dbReference type="Pfam" id="PF00440">
    <property type="entry name" value="TetR_N"/>
    <property type="match status" value="1"/>
</dbReference>
<accession>A0ABS1VL63</accession>
<comment type="caution">
    <text evidence="6">The sequence shown here is derived from an EMBL/GenBank/DDBJ whole genome shotgun (WGS) entry which is preliminary data.</text>
</comment>
<keyword evidence="2 4" id="KW-0238">DNA-binding</keyword>
<dbReference type="SUPFAM" id="SSF46689">
    <property type="entry name" value="Homeodomain-like"/>
    <property type="match status" value="1"/>
</dbReference>
<dbReference type="EMBL" id="JAENHO010000004">
    <property type="protein sequence ID" value="MBL7255379.1"/>
    <property type="molecule type" value="Genomic_DNA"/>
</dbReference>
<evidence type="ECO:0000259" key="5">
    <source>
        <dbReference type="PROSITE" id="PS50977"/>
    </source>
</evidence>
<evidence type="ECO:0000256" key="3">
    <source>
        <dbReference type="ARBA" id="ARBA00023163"/>
    </source>
</evidence>
<organism evidence="6 7">
    <name type="scientific">Paractinoplanes lichenicola</name>
    <dbReference type="NCBI Taxonomy" id="2802976"/>
    <lineage>
        <taxon>Bacteria</taxon>
        <taxon>Bacillati</taxon>
        <taxon>Actinomycetota</taxon>
        <taxon>Actinomycetes</taxon>
        <taxon>Micromonosporales</taxon>
        <taxon>Micromonosporaceae</taxon>
        <taxon>Paractinoplanes</taxon>
    </lineage>
</organism>
<dbReference type="RefSeq" id="WP_202991905.1">
    <property type="nucleotide sequence ID" value="NZ_JAENHO010000004.1"/>
</dbReference>
<dbReference type="PANTHER" id="PTHR30055:SF234">
    <property type="entry name" value="HTH-TYPE TRANSCRIPTIONAL REGULATOR BETI"/>
    <property type="match status" value="1"/>
</dbReference>
<keyword evidence="3" id="KW-0804">Transcription</keyword>
<dbReference type="InterPro" id="IPR009057">
    <property type="entry name" value="Homeodomain-like_sf"/>
</dbReference>
<dbReference type="PANTHER" id="PTHR30055">
    <property type="entry name" value="HTH-TYPE TRANSCRIPTIONAL REGULATOR RUTR"/>
    <property type="match status" value="1"/>
</dbReference>
<evidence type="ECO:0000256" key="4">
    <source>
        <dbReference type="PROSITE-ProRule" id="PRU00335"/>
    </source>
</evidence>
<evidence type="ECO:0000313" key="6">
    <source>
        <dbReference type="EMBL" id="MBL7255379.1"/>
    </source>
</evidence>
<protein>
    <submittedName>
        <fullName evidence="6">TetR/AcrR family transcriptional regulator</fullName>
    </submittedName>
</protein>
<dbReference type="InterPro" id="IPR001647">
    <property type="entry name" value="HTH_TetR"/>
</dbReference>
<keyword evidence="1" id="KW-0805">Transcription regulation</keyword>
<gene>
    <name evidence="6" type="ORF">JKJ07_13755</name>
</gene>
<evidence type="ECO:0000256" key="1">
    <source>
        <dbReference type="ARBA" id="ARBA00023015"/>
    </source>
</evidence>
<keyword evidence="7" id="KW-1185">Reference proteome</keyword>
<sequence>MPEPTSSPGTASTAERIVAAAMGLLAEGGSERLSTRAVCDAAGVQPPTIYRLFGSMNGLLDAVAREGFLIHQRGYRGLEQSDDPVDILRKGWDQHVAFGLANPYLYSIMYGRADPATPSFAAVAANEGLRYSIRRLAEAGLLRVDEEFAAFSVTAAGVGTTFTLLTVPEENRSLDESARMREMLIRSIVSDRPEAPDAGVVGTAAALNVLLDTSSELHPAERGLMHHWLDRLARSQDADRNGPPA</sequence>
<feature type="domain" description="HTH tetR-type" evidence="5">
    <location>
        <begin position="11"/>
        <end position="71"/>
    </location>
</feature>
<dbReference type="PRINTS" id="PR00455">
    <property type="entry name" value="HTHTETR"/>
</dbReference>
<dbReference type="PROSITE" id="PS50977">
    <property type="entry name" value="HTH_TETR_2"/>
    <property type="match status" value="1"/>
</dbReference>
<reference evidence="6 7" key="1">
    <citation type="submission" date="2021-01" db="EMBL/GenBank/DDBJ databases">
        <title>Actinoplanes sp. nov. LDG1-01 isolated from lichen.</title>
        <authorList>
            <person name="Saeng-In P."/>
            <person name="Phongsopitanun W."/>
            <person name="Kanchanasin P."/>
            <person name="Yuki M."/>
            <person name="Kudo T."/>
            <person name="Ohkuma M."/>
            <person name="Tanasupawat S."/>
        </authorList>
    </citation>
    <scope>NUCLEOTIDE SEQUENCE [LARGE SCALE GENOMIC DNA]</scope>
    <source>
        <strain evidence="6 7">LDG1-01</strain>
    </source>
</reference>